<accession>A0A3S5WZ25</accession>
<evidence type="ECO:0000313" key="2">
    <source>
        <dbReference type="Proteomes" id="UP000266778"/>
    </source>
</evidence>
<proteinExistence type="predicted"/>
<reference evidence="1" key="1">
    <citation type="journal article" date="2019" name="J Environ">
        <title>Genetic characterization and potential molecular dissemination mechanism of tet (31) gene in Aeromonas caviae from an oxytetracycline wastewater treatment system.</title>
        <authorList>
            <person name="Shi Y."/>
            <person name="Tian Z."/>
            <person name="Leclercq S.O."/>
            <person name="Zhang H."/>
            <person name="Yang M."/>
            <person name="Zhang Y."/>
        </authorList>
    </citation>
    <scope>NUCLEOTIDE SEQUENCE</scope>
    <source>
        <strain evidence="1">T25-39</strain>
    </source>
</reference>
<dbReference type="EMBL" id="CP025706">
    <property type="protein sequence ID" value="AXB05658.1"/>
    <property type="molecule type" value="Genomic_DNA"/>
</dbReference>
<gene>
    <name evidence="1" type="ORF">C1C91_12245</name>
</gene>
<protein>
    <submittedName>
        <fullName evidence="1">Uncharacterized protein</fullName>
    </submittedName>
</protein>
<organism evidence="1 2">
    <name type="scientific">Aeromonas caviae</name>
    <name type="common">Aeromonas punctata</name>
    <dbReference type="NCBI Taxonomy" id="648"/>
    <lineage>
        <taxon>Bacteria</taxon>
        <taxon>Pseudomonadati</taxon>
        <taxon>Pseudomonadota</taxon>
        <taxon>Gammaproteobacteria</taxon>
        <taxon>Aeromonadales</taxon>
        <taxon>Aeromonadaceae</taxon>
        <taxon>Aeromonas</taxon>
    </lineage>
</organism>
<name>A0A3S5WZ25_AERCA</name>
<dbReference type="AlphaFoldDB" id="A0A3S5WZ25"/>
<sequence length="115" mass="12495">MKKSSIGAVFLLSSSALANPYKSEFVDVAFQIQEGKNTFQLVCQPKLTMGELPKNWVDTCNEIGKKFLELAVESGIKVDPIDNAFGLAGELAQKMSSDLPENVVPTQIISREFGG</sequence>
<dbReference type="Proteomes" id="UP000266778">
    <property type="component" value="Chromosome"/>
</dbReference>
<dbReference type="RefSeq" id="WP_052815243.1">
    <property type="nucleotide sequence ID" value="NZ_CDBS01000141.1"/>
</dbReference>
<evidence type="ECO:0000313" key="1">
    <source>
        <dbReference type="EMBL" id="AXB05658.1"/>
    </source>
</evidence>